<keyword evidence="7" id="KW-1185">Reference proteome</keyword>
<keyword evidence="2" id="KW-0731">Sigma factor</keyword>
<evidence type="ECO:0000313" key="6">
    <source>
        <dbReference type="EMBL" id="RAY17166.1"/>
    </source>
</evidence>
<accession>A0A365HE18</accession>
<dbReference type="PANTHER" id="PTHR30385:SF4">
    <property type="entry name" value="RNA POLYMERASE SIGMA-E FACTOR"/>
    <property type="match status" value="1"/>
</dbReference>
<dbReference type="Pfam" id="PF04542">
    <property type="entry name" value="Sigma70_r2"/>
    <property type="match status" value="1"/>
</dbReference>
<dbReference type="InterPro" id="IPR013325">
    <property type="entry name" value="RNA_pol_sigma_r2"/>
</dbReference>
<dbReference type="OrthoDB" id="9804285at2"/>
<dbReference type="SUPFAM" id="SSF88946">
    <property type="entry name" value="Sigma2 domain of RNA polymerase sigma factors"/>
    <property type="match status" value="1"/>
</dbReference>
<dbReference type="PANTHER" id="PTHR30385">
    <property type="entry name" value="SIGMA FACTOR F FLAGELLAR"/>
    <property type="match status" value="1"/>
</dbReference>
<reference evidence="6 7" key="1">
    <citation type="submission" date="2018-06" db="EMBL/GenBank/DDBJ databases">
        <title>Actinomadura craniellae sp. nov. isolated from marine sponge Craniella sp.</title>
        <authorList>
            <person name="Li L."/>
            <person name="Xu Q.H."/>
            <person name="Lin H.W."/>
            <person name="Lu Y.H."/>
        </authorList>
    </citation>
    <scope>NUCLEOTIDE SEQUENCE [LARGE SCALE GENOMIC DNA]</scope>
    <source>
        <strain evidence="6 7">LHW63021</strain>
    </source>
</reference>
<evidence type="ECO:0000313" key="7">
    <source>
        <dbReference type="Proteomes" id="UP000251891"/>
    </source>
</evidence>
<dbReference type="InterPro" id="IPR000943">
    <property type="entry name" value="RNA_pol_sigma70"/>
</dbReference>
<dbReference type="PROSITE" id="PS00715">
    <property type="entry name" value="SIGMA70_1"/>
    <property type="match status" value="1"/>
</dbReference>
<dbReference type="Proteomes" id="UP000251891">
    <property type="component" value="Unassembled WGS sequence"/>
</dbReference>
<dbReference type="InterPro" id="IPR036388">
    <property type="entry name" value="WH-like_DNA-bd_sf"/>
</dbReference>
<dbReference type="CDD" id="cd06171">
    <property type="entry name" value="Sigma70_r4"/>
    <property type="match status" value="1"/>
</dbReference>
<dbReference type="RefSeq" id="WP_111863219.1">
    <property type="nucleotide sequence ID" value="NZ_QLYX01000001.1"/>
</dbReference>
<protein>
    <submittedName>
        <fullName evidence="6">B/F/G family RNA polymerase sigma-70 factor</fullName>
    </submittedName>
</protein>
<keyword evidence="1" id="KW-0805">Transcription regulation</keyword>
<dbReference type="InterPro" id="IPR014322">
    <property type="entry name" value="RNA_pol_sigma-B/F/G"/>
</dbReference>
<dbReference type="GO" id="GO:0003677">
    <property type="term" value="F:DNA binding"/>
    <property type="evidence" value="ECO:0007669"/>
    <property type="project" value="UniProtKB-KW"/>
</dbReference>
<keyword evidence="3" id="KW-0238">DNA-binding</keyword>
<dbReference type="GO" id="GO:0016987">
    <property type="term" value="F:sigma factor activity"/>
    <property type="evidence" value="ECO:0007669"/>
    <property type="project" value="UniProtKB-KW"/>
</dbReference>
<dbReference type="Pfam" id="PF04545">
    <property type="entry name" value="Sigma70_r4"/>
    <property type="match status" value="1"/>
</dbReference>
<dbReference type="NCBIfam" id="TIGR02937">
    <property type="entry name" value="sigma70-ECF"/>
    <property type="match status" value="1"/>
</dbReference>
<dbReference type="Gene3D" id="1.10.10.10">
    <property type="entry name" value="Winged helix-like DNA-binding domain superfamily/Winged helix DNA-binding domain"/>
    <property type="match status" value="2"/>
</dbReference>
<dbReference type="GO" id="GO:0006352">
    <property type="term" value="P:DNA-templated transcription initiation"/>
    <property type="evidence" value="ECO:0007669"/>
    <property type="project" value="InterPro"/>
</dbReference>
<evidence type="ECO:0000256" key="3">
    <source>
        <dbReference type="ARBA" id="ARBA00023125"/>
    </source>
</evidence>
<proteinExistence type="predicted"/>
<dbReference type="AlphaFoldDB" id="A0A365HE18"/>
<evidence type="ECO:0000256" key="2">
    <source>
        <dbReference type="ARBA" id="ARBA00023082"/>
    </source>
</evidence>
<dbReference type="PRINTS" id="PR00046">
    <property type="entry name" value="SIGMA70FCT"/>
</dbReference>
<feature type="domain" description="RNA polymerase sigma-70" evidence="5">
    <location>
        <begin position="59"/>
        <end position="72"/>
    </location>
</feature>
<dbReference type="Pfam" id="PF04539">
    <property type="entry name" value="Sigma70_r3"/>
    <property type="match status" value="1"/>
</dbReference>
<keyword evidence="4" id="KW-0804">Transcription</keyword>
<evidence type="ECO:0000259" key="5">
    <source>
        <dbReference type="PROSITE" id="PS00715"/>
    </source>
</evidence>
<dbReference type="Gene3D" id="1.20.120.1810">
    <property type="match status" value="1"/>
</dbReference>
<dbReference type="InterPro" id="IPR007627">
    <property type="entry name" value="RNA_pol_sigma70_r2"/>
</dbReference>
<dbReference type="SUPFAM" id="SSF88659">
    <property type="entry name" value="Sigma3 and sigma4 domains of RNA polymerase sigma factors"/>
    <property type="match status" value="2"/>
</dbReference>
<dbReference type="InterPro" id="IPR007624">
    <property type="entry name" value="RNA_pol_sigma70_r3"/>
</dbReference>
<name>A0A365HE18_9ACTN</name>
<dbReference type="InterPro" id="IPR007630">
    <property type="entry name" value="RNA_pol_sigma70_r4"/>
</dbReference>
<dbReference type="EMBL" id="QLYX01000001">
    <property type="protein sequence ID" value="RAY17166.1"/>
    <property type="molecule type" value="Genomic_DNA"/>
</dbReference>
<gene>
    <name evidence="6" type="ORF">DPM19_03165</name>
</gene>
<sequence>MTSLPDDGRTDEEPFHRMLALQPGSEERRRLRDEIIEAYIPLVRSLANRFTGRGESGDDLFQVGMVGLIKSVDRFDPRRGTRFLGYAVPTVVGEIKRHFRDRGWALRPPRAVQELRAEINKARPELFQRLGRSPTVAELAEALKCCPEDVIEAMVAGEAYTTSSLDRRVDDDPEAPTFADALGEEDVALDFIECREAVKPALDRLPDRERRILLLRFYGEKTQREIAEEMGISQMHVSRLISQSLARLRADVGADT</sequence>
<dbReference type="InterPro" id="IPR014284">
    <property type="entry name" value="RNA_pol_sigma-70_dom"/>
</dbReference>
<evidence type="ECO:0000256" key="4">
    <source>
        <dbReference type="ARBA" id="ARBA00023163"/>
    </source>
</evidence>
<organism evidence="6 7">
    <name type="scientific">Actinomadura craniellae</name>
    <dbReference type="NCBI Taxonomy" id="2231787"/>
    <lineage>
        <taxon>Bacteria</taxon>
        <taxon>Bacillati</taxon>
        <taxon>Actinomycetota</taxon>
        <taxon>Actinomycetes</taxon>
        <taxon>Streptosporangiales</taxon>
        <taxon>Thermomonosporaceae</taxon>
        <taxon>Actinomadura</taxon>
    </lineage>
</organism>
<dbReference type="InterPro" id="IPR013324">
    <property type="entry name" value="RNA_pol_sigma_r3/r4-like"/>
</dbReference>
<evidence type="ECO:0000256" key="1">
    <source>
        <dbReference type="ARBA" id="ARBA00023015"/>
    </source>
</evidence>
<dbReference type="NCBIfam" id="TIGR02980">
    <property type="entry name" value="SigBFG"/>
    <property type="match status" value="1"/>
</dbReference>
<comment type="caution">
    <text evidence="6">The sequence shown here is derived from an EMBL/GenBank/DDBJ whole genome shotgun (WGS) entry which is preliminary data.</text>
</comment>